<dbReference type="Proteomes" id="UP001451303">
    <property type="component" value="Unassembled WGS sequence"/>
</dbReference>
<evidence type="ECO:0000256" key="1">
    <source>
        <dbReference type="SAM" id="Phobius"/>
    </source>
</evidence>
<protein>
    <submittedName>
        <fullName evidence="2">Uncharacterized protein</fullName>
    </submittedName>
</protein>
<comment type="caution">
    <text evidence="2">The sequence shown here is derived from an EMBL/GenBank/DDBJ whole genome shotgun (WGS) entry which is preliminary data.</text>
</comment>
<keyword evidence="1" id="KW-0812">Transmembrane</keyword>
<name>A0ABR3DS48_NEUIN</name>
<keyword evidence="1" id="KW-0472">Membrane</keyword>
<accession>A0ABR3DS48</accession>
<keyword evidence="1" id="KW-1133">Transmembrane helix</keyword>
<gene>
    <name evidence="2" type="ORF">QR685DRAFT_51193</name>
</gene>
<proteinExistence type="predicted"/>
<sequence>MLVARVTPNSLRESGAHAVMFSYEIPVTCPIVHLIFVCVCVCVFQKHVLLPRYIAQKRAAGSSLLISLSKPDETELARLLLIETKPDHLASSSVWQDHHISSQPNFGFPVAKFPIRLSSAYQMYSSFFRSALPKDDGPSFNMCSKCVRSISG</sequence>
<evidence type="ECO:0000313" key="3">
    <source>
        <dbReference type="Proteomes" id="UP001451303"/>
    </source>
</evidence>
<evidence type="ECO:0000313" key="2">
    <source>
        <dbReference type="EMBL" id="KAL0475486.1"/>
    </source>
</evidence>
<dbReference type="EMBL" id="JAVLET010000001">
    <property type="protein sequence ID" value="KAL0475486.1"/>
    <property type="molecule type" value="Genomic_DNA"/>
</dbReference>
<keyword evidence="3" id="KW-1185">Reference proteome</keyword>
<feature type="transmembrane region" description="Helical" evidence="1">
    <location>
        <begin position="20"/>
        <end position="44"/>
    </location>
</feature>
<reference evidence="2 3" key="1">
    <citation type="submission" date="2023-09" db="EMBL/GenBank/DDBJ databases">
        <title>Multi-omics analysis of a traditional fermented food reveals byproduct-associated fungal strains for waste-to-food upcycling.</title>
        <authorList>
            <consortium name="Lawrence Berkeley National Laboratory"/>
            <person name="Rekdal V.M."/>
            <person name="Villalobos-Escobedo J.M."/>
            <person name="Rodriguez-Valeron N."/>
            <person name="Garcia M.O."/>
            <person name="Vasquez D.P."/>
            <person name="Damayanti I."/>
            <person name="Sorensen P.M."/>
            <person name="Baidoo E.E."/>
            <person name="De Carvalho A.C."/>
            <person name="Riley R."/>
            <person name="Lipzen A."/>
            <person name="He G."/>
            <person name="Yan M."/>
            <person name="Haridas S."/>
            <person name="Daum C."/>
            <person name="Yoshinaga Y."/>
            <person name="Ng V."/>
            <person name="Grigoriev I.V."/>
            <person name="Munk R."/>
            <person name="Nuraida L."/>
            <person name="Wijaya C.H."/>
            <person name="Morales P.-C."/>
            <person name="Keasling J.D."/>
        </authorList>
    </citation>
    <scope>NUCLEOTIDE SEQUENCE [LARGE SCALE GENOMIC DNA]</scope>
    <source>
        <strain evidence="2 3">FGSC 2613</strain>
    </source>
</reference>
<organism evidence="2 3">
    <name type="scientific">Neurospora intermedia</name>
    <dbReference type="NCBI Taxonomy" id="5142"/>
    <lineage>
        <taxon>Eukaryota</taxon>
        <taxon>Fungi</taxon>
        <taxon>Dikarya</taxon>
        <taxon>Ascomycota</taxon>
        <taxon>Pezizomycotina</taxon>
        <taxon>Sordariomycetes</taxon>
        <taxon>Sordariomycetidae</taxon>
        <taxon>Sordariales</taxon>
        <taxon>Sordariaceae</taxon>
        <taxon>Neurospora</taxon>
    </lineage>
</organism>